<dbReference type="InterPro" id="IPR019681">
    <property type="entry name" value="DUF2530"/>
</dbReference>
<feature type="domain" description="HTH tetR-type" evidence="4">
    <location>
        <begin position="34"/>
        <end position="59"/>
    </location>
</feature>
<keyword evidence="3" id="KW-1133">Transmembrane helix</keyword>
<name>A0ABW3MB28_9PSEU</name>
<keyword evidence="6" id="KW-1185">Reference proteome</keyword>
<evidence type="ECO:0000256" key="2">
    <source>
        <dbReference type="SAM" id="MobiDB-lite"/>
    </source>
</evidence>
<gene>
    <name evidence="5" type="ORF">ACFQ1S_15770</name>
</gene>
<dbReference type="Pfam" id="PF00440">
    <property type="entry name" value="TetR_N"/>
    <property type="match status" value="1"/>
</dbReference>
<evidence type="ECO:0000259" key="4">
    <source>
        <dbReference type="Pfam" id="PF00440"/>
    </source>
</evidence>
<dbReference type="Pfam" id="PF10745">
    <property type="entry name" value="DUF2530"/>
    <property type="match status" value="1"/>
</dbReference>
<comment type="caution">
    <text evidence="5">The sequence shown here is derived from an EMBL/GenBank/DDBJ whole genome shotgun (WGS) entry which is preliminary data.</text>
</comment>
<keyword evidence="1" id="KW-0238">DNA-binding</keyword>
<accession>A0ABW3MB28</accession>
<proteinExistence type="predicted"/>
<organism evidence="5 6">
    <name type="scientific">Kibdelosporangium lantanae</name>
    <dbReference type="NCBI Taxonomy" id="1497396"/>
    <lineage>
        <taxon>Bacteria</taxon>
        <taxon>Bacillati</taxon>
        <taxon>Actinomycetota</taxon>
        <taxon>Actinomycetes</taxon>
        <taxon>Pseudonocardiales</taxon>
        <taxon>Pseudonocardiaceae</taxon>
        <taxon>Kibdelosporangium</taxon>
    </lineage>
</organism>
<evidence type="ECO:0000313" key="6">
    <source>
        <dbReference type="Proteomes" id="UP001597045"/>
    </source>
</evidence>
<keyword evidence="3" id="KW-0472">Membrane</keyword>
<dbReference type="Proteomes" id="UP001597045">
    <property type="component" value="Unassembled WGS sequence"/>
</dbReference>
<protein>
    <submittedName>
        <fullName evidence="5">DUF2530 domain-containing protein</fullName>
    </submittedName>
</protein>
<feature type="transmembrane region" description="Helical" evidence="3">
    <location>
        <begin position="145"/>
        <end position="165"/>
    </location>
</feature>
<dbReference type="InterPro" id="IPR001647">
    <property type="entry name" value="HTH_TetR"/>
</dbReference>
<dbReference type="EMBL" id="JBHTIS010000835">
    <property type="protein sequence ID" value="MFD1046895.1"/>
    <property type="molecule type" value="Genomic_DNA"/>
</dbReference>
<reference evidence="6" key="1">
    <citation type="journal article" date="2019" name="Int. J. Syst. Evol. Microbiol.">
        <title>The Global Catalogue of Microorganisms (GCM) 10K type strain sequencing project: providing services to taxonomists for standard genome sequencing and annotation.</title>
        <authorList>
            <consortium name="The Broad Institute Genomics Platform"/>
            <consortium name="The Broad Institute Genome Sequencing Center for Infectious Disease"/>
            <person name="Wu L."/>
            <person name="Ma J."/>
        </authorList>
    </citation>
    <scope>NUCLEOTIDE SEQUENCE [LARGE SCALE GENOMIC DNA]</scope>
    <source>
        <strain evidence="6">JCM 31486</strain>
    </source>
</reference>
<keyword evidence="3" id="KW-0812">Transmembrane</keyword>
<feature type="compositionally biased region" description="Basic and acidic residues" evidence="2">
    <location>
        <begin position="66"/>
        <end position="82"/>
    </location>
</feature>
<evidence type="ECO:0000256" key="1">
    <source>
        <dbReference type="ARBA" id="ARBA00023125"/>
    </source>
</evidence>
<evidence type="ECO:0000256" key="3">
    <source>
        <dbReference type="SAM" id="Phobius"/>
    </source>
</evidence>
<evidence type="ECO:0000313" key="5">
    <source>
        <dbReference type="EMBL" id="MFD1046895.1"/>
    </source>
</evidence>
<dbReference type="InterPro" id="IPR009057">
    <property type="entry name" value="Homeodomain-like_sf"/>
</dbReference>
<dbReference type="Gene3D" id="1.10.357.10">
    <property type="entry name" value="Tetracycline Repressor, domain 2"/>
    <property type="match status" value="1"/>
</dbReference>
<feature type="transmembrane region" description="Helical" evidence="3">
    <location>
        <begin position="171"/>
        <end position="191"/>
    </location>
</feature>
<feature type="region of interest" description="Disordered" evidence="2">
    <location>
        <begin position="66"/>
        <end position="136"/>
    </location>
</feature>
<sequence length="207" mass="22269">MTTWTTGHQEREVVVSVADRRVKRLPREVREKQILDAAVQVFSEHGYHNASMDEVSEVARAVETADDQRVQHHDVRHRDKSDQTTTDLPTRGGAPGGDLEEPVKGTIGADVRHAGSLPDVPSKKEPAGGNSLPSPPAPPAKLVDLFRIVVLGTAVWAVVLVVALFTGPHILAWTAFTGAILGGIGMLIMTWQRAAAKRGSKTAQQGL</sequence>
<dbReference type="SUPFAM" id="SSF46689">
    <property type="entry name" value="Homeodomain-like"/>
    <property type="match status" value="1"/>
</dbReference>